<name>A0AAW1YRC2_RUBAR</name>
<feature type="region of interest" description="Disordered" evidence="1">
    <location>
        <begin position="78"/>
        <end position="144"/>
    </location>
</feature>
<protein>
    <submittedName>
        <fullName evidence="2">Uncharacterized protein</fullName>
    </submittedName>
</protein>
<keyword evidence="3" id="KW-1185">Reference proteome</keyword>
<gene>
    <name evidence="2" type="ORF">M0R45_006679</name>
</gene>
<comment type="caution">
    <text evidence="2">The sequence shown here is derived from an EMBL/GenBank/DDBJ whole genome shotgun (WGS) entry which is preliminary data.</text>
</comment>
<evidence type="ECO:0000313" key="2">
    <source>
        <dbReference type="EMBL" id="KAK9951222.1"/>
    </source>
</evidence>
<evidence type="ECO:0000313" key="3">
    <source>
        <dbReference type="Proteomes" id="UP001457282"/>
    </source>
</evidence>
<dbReference type="EMBL" id="JBEDUW010000001">
    <property type="protein sequence ID" value="KAK9951222.1"/>
    <property type="molecule type" value="Genomic_DNA"/>
</dbReference>
<reference evidence="2 3" key="1">
    <citation type="journal article" date="2023" name="G3 (Bethesda)">
        <title>A chromosome-length genome assembly and annotation of blackberry (Rubus argutus, cv. 'Hillquist').</title>
        <authorList>
            <person name="Bruna T."/>
            <person name="Aryal R."/>
            <person name="Dudchenko O."/>
            <person name="Sargent D.J."/>
            <person name="Mead D."/>
            <person name="Buti M."/>
            <person name="Cavallini A."/>
            <person name="Hytonen T."/>
            <person name="Andres J."/>
            <person name="Pham M."/>
            <person name="Weisz D."/>
            <person name="Mascagni F."/>
            <person name="Usai G."/>
            <person name="Natali L."/>
            <person name="Bassil N."/>
            <person name="Fernandez G.E."/>
            <person name="Lomsadze A."/>
            <person name="Armour M."/>
            <person name="Olukolu B."/>
            <person name="Poorten T."/>
            <person name="Britton C."/>
            <person name="Davik J."/>
            <person name="Ashrafi H."/>
            <person name="Aiden E.L."/>
            <person name="Borodovsky M."/>
            <person name="Worthington M."/>
        </authorList>
    </citation>
    <scope>NUCLEOTIDE SEQUENCE [LARGE SCALE GENOMIC DNA]</scope>
    <source>
        <strain evidence="2">PI 553951</strain>
    </source>
</reference>
<dbReference type="AlphaFoldDB" id="A0AAW1YRC2"/>
<feature type="compositionally biased region" description="Low complexity" evidence="1">
    <location>
        <begin position="85"/>
        <end position="143"/>
    </location>
</feature>
<evidence type="ECO:0000256" key="1">
    <source>
        <dbReference type="SAM" id="MobiDB-lite"/>
    </source>
</evidence>
<organism evidence="2 3">
    <name type="scientific">Rubus argutus</name>
    <name type="common">Southern blackberry</name>
    <dbReference type="NCBI Taxonomy" id="59490"/>
    <lineage>
        <taxon>Eukaryota</taxon>
        <taxon>Viridiplantae</taxon>
        <taxon>Streptophyta</taxon>
        <taxon>Embryophyta</taxon>
        <taxon>Tracheophyta</taxon>
        <taxon>Spermatophyta</taxon>
        <taxon>Magnoliopsida</taxon>
        <taxon>eudicotyledons</taxon>
        <taxon>Gunneridae</taxon>
        <taxon>Pentapetalae</taxon>
        <taxon>rosids</taxon>
        <taxon>fabids</taxon>
        <taxon>Rosales</taxon>
        <taxon>Rosaceae</taxon>
        <taxon>Rosoideae</taxon>
        <taxon>Rosoideae incertae sedis</taxon>
        <taxon>Rubus</taxon>
    </lineage>
</organism>
<dbReference type="Proteomes" id="UP001457282">
    <property type="component" value="Unassembled WGS sequence"/>
</dbReference>
<proteinExistence type="predicted"/>
<accession>A0AAW1YRC2</accession>
<sequence>MPPPSFCSPPLLISGVNPRSPPSAINHHNHRRISMPVSPCLSHRTCQVAQPDPCLRRALHFASDTLLSASTHLLKPDARPVPTVAAPLPRPSSSRPRQSPALARSEPSPLLSSPSASSQGLCQAAQAASPAVQSRRSSSLPSRDLATTPHLFVSSLIESRRCTDHQTVAILAAAPSLTGSLILTLL</sequence>